<sequence length="248" mass="27296">MGKAMRGCAASIAPVSCGNGCAAIPPISPGMCRRVPPPGAFIPNRLHGGFTFAEHPSRAAPEARIIWHAEFDPGTIAVASIPADPEDPDSLDLADIAPWLTVAIGVGGREHAVLSDGWHHIRFDIEEGCLAGQQAVLLHFRLQGILSSERRLLPLRRFLHLCRTRRFSRSLFPPDPRIARMVDMLRVHDALVQGASQREIGAALFGEHRVALDWTVPSDSLRSRVRRLVRDAGIMARGGWRQLMRRKP</sequence>
<dbReference type="InterPro" id="IPR018754">
    <property type="entry name" value="RovC-like_DNA-bd"/>
</dbReference>
<comment type="caution">
    <text evidence="3">The sequence shown here is derived from an EMBL/GenBank/DDBJ whole genome shotgun (WGS) entry which is preliminary data.</text>
</comment>
<evidence type="ECO:0000313" key="2">
    <source>
        <dbReference type="EMBL" id="KAA9011888.1"/>
    </source>
</evidence>
<evidence type="ECO:0000259" key="1">
    <source>
        <dbReference type="Pfam" id="PF10074"/>
    </source>
</evidence>
<dbReference type="Pfam" id="PF10074">
    <property type="entry name" value="RovC_DNA-bd"/>
    <property type="match status" value="1"/>
</dbReference>
<accession>A0A5J5I2Y4</accession>
<gene>
    <name evidence="3" type="ORF">F4U95_11795</name>
    <name evidence="2" type="ORF">F4U96_22020</name>
</gene>
<dbReference type="EMBL" id="VYQB01000027">
    <property type="protein sequence ID" value="KAA9011888.1"/>
    <property type="molecule type" value="Genomic_DNA"/>
</dbReference>
<organism evidence="3 4">
    <name type="scientific">Sphingobium limneticum</name>
    <dbReference type="NCBI Taxonomy" id="1007511"/>
    <lineage>
        <taxon>Bacteria</taxon>
        <taxon>Pseudomonadati</taxon>
        <taxon>Pseudomonadota</taxon>
        <taxon>Alphaproteobacteria</taxon>
        <taxon>Sphingomonadales</taxon>
        <taxon>Sphingomonadaceae</taxon>
        <taxon>Sphingobium</taxon>
    </lineage>
</organism>
<feature type="domain" description="T6SS Transcription factor RovC-like DNA binding" evidence="1">
    <location>
        <begin position="149"/>
        <end position="245"/>
    </location>
</feature>
<evidence type="ECO:0000313" key="3">
    <source>
        <dbReference type="EMBL" id="KAA9029211.1"/>
    </source>
</evidence>
<dbReference type="AlphaFoldDB" id="A0A5J5I2Y4"/>
<evidence type="ECO:0000313" key="4">
    <source>
        <dbReference type="Proteomes" id="UP000325933"/>
    </source>
</evidence>
<evidence type="ECO:0000313" key="5">
    <source>
        <dbReference type="Proteomes" id="UP000326364"/>
    </source>
</evidence>
<reference evidence="4 5" key="1">
    <citation type="submission" date="2019-09" db="EMBL/GenBank/DDBJ databases">
        <authorList>
            <person name="Feng G."/>
        </authorList>
    </citation>
    <scope>NUCLEOTIDE SEQUENCE [LARGE SCALE GENOMIC DNA]</scope>
    <source>
        <strain evidence="3 4">KACC 19283</strain>
        <strain evidence="2 5">KACC 19284</strain>
    </source>
</reference>
<dbReference type="Proteomes" id="UP000325933">
    <property type="component" value="Unassembled WGS sequence"/>
</dbReference>
<protein>
    <submittedName>
        <fullName evidence="3">DUF2285 domain-containing protein</fullName>
    </submittedName>
</protein>
<dbReference type="Proteomes" id="UP000326364">
    <property type="component" value="Unassembled WGS sequence"/>
</dbReference>
<proteinExistence type="predicted"/>
<dbReference type="EMBL" id="VYQA01000008">
    <property type="protein sequence ID" value="KAA9029211.1"/>
    <property type="molecule type" value="Genomic_DNA"/>
</dbReference>
<keyword evidence="5" id="KW-1185">Reference proteome</keyword>
<name>A0A5J5I2Y4_9SPHN</name>